<feature type="transmembrane region" description="Helical" evidence="2">
    <location>
        <begin position="241"/>
        <end position="265"/>
    </location>
</feature>
<dbReference type="PANTHER" id="PTHR23128">
    <property type="entry name" value="SERPENTINE RECEPTOR, CLASS E (EPSILON)-RELATED"/>
    <property type="match status" value="1"/>
</dbReference>
<keyword evidence="2" id="KW-0812">Transmembrane</keyword>
<feature type="transmembrane region" description="Helical" evidence="2">
    <location>
        <begin position="114"/>
        <end position="135"/>
    </location>
</feature>
<feature type="transmembrane region" description="Helical" evidence="2">
    <location>
        <begin position="141"/>
        <end position="168"/>
    </location>
</feature>
<accession>A0AA36HD45</accession>
<evidence type="ECO:0000256" key="1">
    <source>
        <dbReference type="ARBA" id="ARBA00006803"/>
    </source>
</evidence>
<gene>
    <name evidence="3" type="ORF">CYNAS_LOCUS20519</name>
</gene>
<comment type="similarity">
    <text evidence="1">Belongs to the nematode receptor-like protein sre family.</text>
</comment>
<keyword evidence="2" id="KW-0472">Membrane</keyword>
<dbReference type="EMBL" id="CATQJL010000316">
    <property type="protein sequence ID" value="CAJ0608536.1"/>
    <property type="molecule type" value="Genomic_DNA"/>
</dbReference>
<evidence type="ECO:0000313" key="4">
    <source>
        <dbReference type="Proteomes" id="UP001176961"/>
    </source>
</evidence>
<protein>
    <submittedName>
        <fullName evidence="3">Uncharacterized protein</fullName>
    </submittedName>
</protein>
<organism evidence="3 4">
    <name type="scientific">Cylicocyclus nassatus</name>
    <name type="common">Nematode worm</name>
    <dbReference type="NCBI Taxonomy" id="53992"/>
    <lineage>
        <taxon>Eukaryota</taxon>
        <taxon>Metazoa</taxon>
        <taxon>Ecdysozoa</taxon>
        <taxon>Nematoda</taxon>
        <taxon>Chromadorea</taxon>
        <taxon>Rhabditida</taxon>
        <taxon>Rhabditina</taxon>
        <taxon>Rhabditomorpha</taxon>
        <taxon>Strongyloidea</taxon>
        <taxon>Strongylidae</taxon>
        <taxon>Cylicocyclus</taxon>
    </lineage>
</organism>
<feature type="transmembrane region" description="Helical" evidence="2">
    <location>
        <begin position="206"/>
        <end position="229"/>
    </location>
</feature>
<dbReference type="InterPro" id="IPR004151">
    <property type="entry name" value="7TM_GPCR_serpentine_rcpt_Sre"/>
</dbReference>
<dbReference type="Pfam" id="PF03125">
    <property type="entry name" value="Sre"/>
    <property type="match status" value="1"/>
</dbReference>
<keyword evidence="4" id="KW-1185">Reference proteome</keyword>
<keyword evidence="2" id="KW-1133">Transmembrane helix</keyword>
<reference evidence="3" key="1">
    <citation type="submission" date="2023-07" db="EMBL/GenBank/DDBJ databases">
        <authorList>
            <consortium name="CYATHOMIX"/>
        </authorList>
    </citation>
    <scope>NUCLEOTIDE SEQUENCE</scope>
    <source>
        <strain evidence="3">N/A</strain>
    </source>
</reference>
<dbReference type="PANTHER" id="PTHR23128:SF132">
    <property type="entry name" value="SERPENTINE RECEPTOR, CLASS E (EPSILON)-RELATED"/>
    <property type="match status" value="1"/>
</dbReference>
<dbReference type="Proteomes" id="UP001176961">
    <property type="component" value="Unassembled WGS sequence"/>
</dbReference>
<dbReference type="GO" id="GO:0007606">
    <property type="term" value="P:sensory perception of chemical stimulus"/>
    <property type="evidence" value="ECO:0007669"/>
    <property type="project" value="InterPro"/>
</dbReference>
<comment type="caution">
    <text evidence="3">The sequence shown here is derived from an EMBL/GenBank/DDBJ whole genome shotgun (WGS) entry which is preliminary data.</text>
</comment>
<feature type="transmembrane region" description="Helical" evidence="2">
    <location>
        <begin position="73"/>
        <end position="93"/>
    </location>
</feature>
<proteinExistence type="inferred from homology"/>
<dbReference type="GO" id="GO:0016020">
    <property type="term" value="C:membrane"/>
    <property type="evidence" value="ECO:0007669"/>
    <property type="project" value="InterPro"/>
</dbReference>
<sequence>MQLYFASGFRLFLPVVFPTDETLNWSSIKLLHLLEIVFIIVACPGAVLLVYALGKSVRLFHINLIRIAQVHVVAFTVSQISRIIILLFEAGFLKKKIERALASLYIRDYESVKRLWISVLVNATSLLVSTLYYVLMQLIAFSLYAILFLVAMAVIIFTLSSLSIMMVYRRDVAKLRDLSDKTGRSTINYTLSMKFQLAENIRVAKLLTHASIGVSILGTSLCCLCSPPFLILGEEKPISHLLYAVSNVVIAVSFTITVWLCLIAFGEIRRIYKRTYASFCCMSRKARKLLYPVHTVDVQEIADKHFEQLRTAWKTTS</sequence>
<feature type="transmembrane region" description="Helical" evidence="2">
    <location>
        <begin position="33"/>
        <end position="53"/>
    </location>
</feature>
<evidence type="ECO:0000313" key="3">
    <source>
        <dbReference type="EMBL" id="CAJ0608536.1"/>
    </source>
</evidence>
<evidence type="ECO:0000256" key="2">
    <source>
        <dbReference type="SAM" id="Phobius"/>
    </source>
</evidence>
<name>A0AA36HD45_CYLNA</name>
<dbReference type="AlphaFoldDB" id="A0AA36HD45"/>